<proteinExistence type="predicted"/>
<feature type="compositionally biased region" description="Polar residues" evidence="11">
    <location>
        <begin position="249"/>
        <end position="262"/>
    </location>
</feature>
<dbReference type="PRINTS" id="PR00024">
    <property type="entry name" value="HOMEOBOX"/>
</dbReference>
<keyword evidence="14" id="KW-1185">Reference proteome</keyword>
<evidence type="ECO:0000256" key="8">
    <source>
        <dbReference type="ARBA" id="ARBA00023242"/>
    </source>
</evidence>
<dbReference type="SMART" id="SM00389">
    <property type="entry name" value="HOX"/>
    <property type="match status" value="1"/>
</dbReference>
<dbReference type="VEuPathDB" id="VectorBase:AFAF016201"/>
<protein>
    <recommendedName>
        <fullName evidence="12">Homeobox domain-containing protein</fullName>
    </recommendedName>
</protein>
<feature type="region of interest" description="Disordered" evidence="11">
    <location>
        <begin position="224"/>
        <end position="262"/>
    </location>
</feature>
<dbReference type="PROSITE" id="PS50071">
    <property type="entry name" value="HOMEOBOX_2"/>
    <property type="match status" value="1"/>
</dbReference>
<evidence type="ECO:0000313" key="14">
    <source>
        <dbReference type="Proteomes" id="UP000075886"/>
    </source>
</evidence>
<dbReference type="Pfam" id="PF00046">
    <property type="entry name" value="Homeodomain"/>
    <property type="match status" value="1"/>
</dbReference>
<evidence type="ECO:0000256" key="5">
    <source>
        <dbReference type="ARBA" id="ARBA00023155"/>
    </source>
</evidence>
<dbReference type="InterPro" id="IPR042634">
    <property type="entry name" value="MOX-1/MOX-2"/>
</dbReference>
<dbReference type="InterPro" id="IPR001356">
    <property type="entry name" value="HD"/>
</dbReference>
<dbReference type="EnsemblMetazoa" id="AFAF016201-RA">
    <property type="protein sequence ID" value="AFAF016201-PA"/>
    <property type="gene ID" value="AFAF016201"/>
</dbReference>
<keyword evidence="6" id="KW-0010">Activator</keyword>
<evidence type="ECO:0000313" key="13">
    <source>
        <dbReference type="EnsemblMetazoa" id="AFAF016201-PA"/>
    </source>
</evidence>
<evidence type="ECO:0000256" key="11">
    <source>
        <dbReference type="SAM" id="MobiDB-lite"/>
    </source>
</evidence>
<dbReference type="PANTHER" id="PTHR24328:SF7">
    <property type="entry name" value="BUTTONLESS"/>
    <property type="match status" value="1"/>
</dbReference>
<keyword evidence="7" id="KW-0804">Transcription</keyword>
<keyword evidence="4 9" id="KW-0238">DNA-binding</keyword>
<reference evidence="13" key="2">
    <citation type="submission" date="2020-05" db="UniProtKB">
        <authorList>
            <consortium name="EnsemblMetazoa"/>
        </authorList>
    </citation>
    <scope>IDENTIFICATION</scope>
    <source>
        <strain evidence="13">FAR1</strain>
    </source>
</reference>
<evidence type="ECO:0000256" key="1">
    <source>
        <dbReference type="ARBA" id="ARBA00004123"/>
    </source>
</evidence>
<accession>A0A182QSY5</accession>
<keyword evidence="3" id="KW-0805">Transcription regulation</keyword>
<sequence>MGTSLDITTTEMSSLRFDASGKVPICEKSSISRHDTSSDQNYLHPHAVTQTVTCPMTAAHPMSVHPYDGYPTVTMMAGQSHHNERCSIATTTCSSDEFVSENQPDPSTAIAEDPGLDFSRQQSVPGAPQYDYYPYAGYGVAAATKPKPKEDNDRTTEIFYADVLPFLYNELEPTGNTTTTTTQSNLVTVSSIEKDATVVREEEKCGQVWRDGTPLLRQLLYTDRDNENKTLEPNNNDTNHERSHDSDSCSDTDQYSEQQPHARTQKIKLAGIGSITNRKARTAFTKAQIKALEYEYGHSHYLTRLRRYEIAVALKLSERQVKVWFQNRRMKMKRLGSA</sequence>
<dbReference type="InterPro" id="IPR020479">
    <property type="entry name" value="HD_metazoa"/>
</dbReference>
<dbReference type="InterPro" id="IPR009057">
    <property type="entry name" value="Homeodomain-like_sf"/>
</dbReference>
<dbReference type="Gene3D" id="1.10.10.60">
    <property type="entry name" value="Homeodomain-like"/>
    <property type="match status" value="1"/>
</dbReference>
<reference evidence="14" key="1">
    <citation type="submission" date="2014-01" db="EMBL/GenBank/DDBJ databases">
        <title>The Genome Sequence of Anopheles farauti FAR1 (V2).</title>
        <authorList>
            <consortium name="The Broad Institute Genomics Platform"/>
            <person name="Neafsey D.E."/>
            <person name="Besansky N."/>
            <person name="Howell P."/>
            <person name="Walton C."/>
            <person name="Young S.K."/>
            <person name="Zeng Q."/>
            <person name="Gargeya S."/>
            <person name="Fitzgerald M."/>
            <person name="Haas B."/>
            <person name="Abouelleil A."/>
            <person name="Allen A.W."/>
            <person name="Alvarado L."/>
            <person name="Arachchi H.M."/>
            <person name="Berlin A.M."/>
            <person name="Chapman S.B."/>
            <person name="Gainer-Dewar J."/>
            <person name="Goldberg J."/>
            <person name="Griggs A."/>
            <person name="Gujja S."/>
            <person name="Hansen M."/>
            <person name="Howarth C."/>
            <person name="Imamovic A."/>
            <person name="Ireland A."/>
            <person name="Larimer J."/>
            <person name="McCowan C."/>
            <person name="Murphy C."/>
            <person name="Pearson M."/>
            <person name="Poon T.W."/>
            <person name="Priest M."/>
            <person name="Roberts A."/>
            <person name="Saif S."/>
            <person name="Shea T."/>
            <person name="Sisk P."/>
            <person name="Sykes S."/>
            <person name="Wortman J."/>
            <person name="Nusbaum C."/>
            <person name="Birren B."/>
        </authorList>
    </citation>
    <scope>NUCLEOTIDE SEQUENCE [LARGE SCALE GENOMIC DNA]</scope>
    <source>
        <strain evidence="14">FAR1</strain>
    </source>
</reference>
<dbReference type="GO" id="GO:0000981">
    <property type="term" value="F:DNA-binding transcription factor activity, RNA polymerase II-specific"/>
    <property type="evidence" value="ECO:0007669"/>
    <property type="project" value="InterPro"/>
</dbReference>
<evidence type="ECO:0000256" key="6">
    <source>
        <dbReference type="ARBA" id="ARBA00023159"/>
    </source>
</evidence>
<dbReference type="STRING" id="69004.A0A182QSY5"/>
<dbReference type="EMBL" id="AXCN02002218">
    <property type="status" value="NOT_ANNOTATED_CDS"/>
    <property type="molecule type" value="Genomic_DNA"/>
</dbReference>
<keyword evidence="5 9" id="KW-0371">Homeobox</keyword>
<evidence type="ECO:0000259" key="12">
    <source>
        <dbReference type="PROSITE" id="PS50071"/>
    </source>
</evidence>
<dbReference type="SUPFAM" id="SSF46689">
    <property type="entry name" value="Homeodomain-like"/>
    <property type="match status" value="1"/>
</dbReference>
<feature type="domain" description="Homeobox" evidence="12">
    <location>
        <begin position="275"/>
        <end position="335"/>
    </location>
</feature>
<evidence type="ECO:0000256" key="9">
    <source>
        <dbReference type="PROSITE-ProRule" id="PRU00108"/>
    </source>
</evidence>
<evidence type="ECO:0000256" key="7">
    <source>
        <dbReference type="ARBA" id="ARBA00023163"/>
    </source>
</evidence>
<comment type="subcellular location">
    <subcellularLocation>
        <location evidence="1 9 10">Nucleus</location>
    </subcellularLocation>
</comment>
<evidence type="ECO:0000256" key="4">
    <source>
        <dbReference type="ARBA" id="ARBA00023125"/>
    </source>
</evidence>
<dbReference type="GO" id="GO:0000978">
    <property type="term" value="F:RNA polymerase II cis-regulatory region sequence-specific DNA binding"/>
    <property type="evidence" value="ECO:0007669"/>
    <property type="project" value="TreeGrafter"/>
</dbReference>
<evidence type="ECO:0000256" key="10">
    <source>
        <dbReference type="RuleBase" id="RU000682"/>
    </source>
</evidence>
<evidence type="ECO:0000256" key="2">
    <source>
        <dbReference type="ARBA" id="ARBA00022473"/>
    </source>
</evidence>
<dbReference type="AlphaFoldDB" id="A0A182QSY5"/>
<dbReference type="Proteomes" id="UP000075886">
    <property type="component" value="Unassembled WGS sequence"/>
</dbReference>
<dbReference type="CDD" id="cd00086">
    <property type="entry name" value="homeodomain"/>
    <property type="match status" value="1"/>
</dbReference>
<dbReference type="PANTHER" id="PTHR24328">
    <property type="entry name" value="HOMEOBOX PROTEIN MOX"/>
    <property type="match status" value="1"/>
</dbReference>
<name>A0A182QSY5_9DIPT</name>
<dbReference type="PROSITE" id="PS00027">
    <property type="entry name" value="HOMEOBOX_1"/>
    <property type="match status" value="1"/>
</dbReference>
<dbReference type="GO" id="GO:0045944">
    <property type="term" value="P:positive regulation of transcription by RNA polymerase II"/>
    <property type="evidence" value="ECO:0007669"/>
    <property type="project" value="InterPro"/>
</dbReference>
<keyword evidence="2" id="KW-0217">Developmental protein</keyword>
<keyword evidence="8 9" id="KW-0539">Nucleus</keyword>
<dbReference type="GO" id="GO:0005634">
    <property type="term" value="C:nucleus"/>
    <property type="evidence" value="ECO:0007669"/>
    <property type="project" value="UniProtKB-SubCell"/>
</dbReference>
<evidence type="ECO:0000256" key="3">
    <source>
        <dbReference type="ARBA" id="ARBA00023015"/>
    </source>
</evidence>
<feature type="compositionally biased region" description="Basic and acidic residues" evidence="11">
    <location>
        <begin position="238"/>
        <end position="247"/>
    </location>
</feature>
<feature type="DNA-binding region" description="Homeobox" evidence="9">
    <location>
        <begin position="277"/>
        <end position="336"/>
    </location>
</feature>
<organism evidence="13 14">
    <name type="scientific">Anopheles farauti</name>
    <dbReference type="NCBI Taxonomy" id="69004"/>
    <lineage>
        <taxon>Eukaryota</taxon>
        <taxon>Metazoa</taxon>
        <taxon>Ecdysozoa</taxon>
        <taxon>Arthropoda</taxon>
        <taxon>Hexapoda</taxon>
        <taxon>Insecta</taxon>
        <taxon>Pterygota</taxon>
        <taxon>Neoptera</taxon>
        <taxon>Endopterygota</taxon>
        <taxon>Diptera</taxon>
        <taxon>Nematocera</taxon>
        <taxon>Culicoidea</taxon>
        <taxon>Culicidae</taxon>
        <taxon>Anophelinae</taxon>
        <taxon>Anopheles</taxon>
    </lineage>
</organism>
<dbReference type="InterPro" id="IPR017970">
    <property type="entry name" value="Homeobox_CS"/>
</dbReference>